<dbReference type="AlphaFoldDB" id="A0A1V1NZY9"/>
<protein>
    <recommendedName>
        <fullName evidence="4">Methyl-accepting chemotaxis protein</fullName>
    </recommendedName>
</protein>
<evidence type="ECO:0000313" key="3">
    <source>
        <dbReference type="Proteomes" id="UP000189670"/>
    </source>
</evidence>
<evidence type="ECO:0000313" key="2">
    <source>
        <dbReference type="EMBL" id="ETR68179.1"/>
    </source>
</evidence>
<feature type="coiled-coil region" evidence="1">
    <location>
        <begin position="172"/>
        <end position="199"/>
    </location>
</feature>
<comment type="caution">
    <text evidence="2">The sequence shown here is derived from an EMBL/GenBank/DDBJ whole genome shotgun (WGS) entry which is preliminary data.</text>
</comment>
<gene>
    <name evidence="2" type="ORF">OMM_10790</name>
</gene>
<sequence>MQFFGIFAYLAIVFLKNIFERYRNIFKNNFNIFYAKVFSPILFEEPEQIELKDISENIKDSSLMLKNTTDALDDLIRKISHNVEVFQNFGTLLVGTLEQLKDNQQDINNYFDKFENATEHFISHSKAVEISQAKNSQNFEAFVNSLSEVKSLQDSFNEGIYNISGSMQSKVIDKADKLLKEAERLAKQREMQIRETLKRMDQFLTLFDEKNRKVIDKLSKAVSI</sequence>
<proteinExistence type="predicted"/>
<keyword evidence="1" id="KW-0175">Coiled coil</keyword>
<reference evidence="3" key="1">
    <citation type="submission" date="2012-11" db="EMBL/GenBank/DDBJ databases">
        <authorList>
            <person name="Lucero-Rivera Y.E."/>
            <person name="Tovar-Ramirez D."/>
        </authorList>
    </citation>
    <scope>NUCLEOTIDE SEQUENCE [LARGE SCALE GENOMIC DNA]</scope>
    <source>
        <strain evidence="3">Araruama</strain>
    </source>
</reference>
<dbReference type="EMBL" id="ATBP01001044">
    <property type="protein sequence ID" value="ETR68179.1"/>
    <property type="molecule type" value="Genomic_DNA"/>
</dbReference>
<dbReference type="Proteomes" id="UP000189670">
    <property type="component" value="Unassembled WGS sequence"/>
</dbReference>
<evidence type="ECO:0008006" key="4">
    <source>
        <dbReference type="Google" id="ProtNLM"/>
    </source>
</evidence>
<organism evidence="2 3">
    <name type="scientific">Candidatus Magnetoglobus multicellularis str. Araruama</name>
    <dbReference type="NCBI Taxonomy" id="890399"/>
    <lineage>
        <taxon>Bacteria</taxon>
        <taxon>Pseudomonadati</taxon>
        <taxon>Thermodesulfobacteriota</taxon>
        <taxon>Desulfobacteria</taxon>
        <taxon>Desulfobacterales</taxon>
        <taxon>Desulfobacteraceae</taxon>
        <taxon>Candidatus Magnetoglobus</taxon>
    </lineage>
</organism>
<accession>A0A1V1NZY9</accession>
<name>A0A1V1NZY9_9BACT</name>
<evidence type="ECO:0000256" key="1">
    <source>
        <dbReference type="SAM" id="Coils"/>
    </source>
</evidence>